<accession>A0A2H0KD87</accession>
<sequence>MKKSQKEDNKELNIYVSSRITLLILDKLIKENPKKMALVPLEYFRAPAGLLLLLGEESAVALLKLMPNGDRIAMLSNNANLRYMSLDEQTSILKHFSAIASRNESEDTPERITIKHLQELIKRNPHAILPVFYQLFRPLSVVFACIGESQEVLQSALSIPEKEMVERQTRKVSEEEKNIALREFLDIALWINSCLTGDPYFAMVVEHTENDLSSNLNCNKQ</sequence>
<comment type="caution">
    <text evidence="1">The sequence shown here is derived from an EMBL/GenBank/DDBJ whole genome shotgun (WGS) entry which is preliminary data.</text>
</comment>
<evidence type="ECO:0000313" key="2">
    <source>
        <dbReference type="Proteomes" id="UP000229342"/>
    </source>
</evidence>
<name>A0A2H0KD87_9BACT</name>
<dbReference type="SUPFAM" id="SSF48029">
    <property type="entry name" value="FliG"/>
    <property type="match status" value="1"/>
</dbReference>
<organism evidence="1 2">
    <name type="scientific">Candidatus Taylorbacteria bacterium CG11_big_fil_rev_8_21_14_0_20_46_11</name>
    <dbReference type="NCBI Taxonomy" id="1975025"/>
    <lineage>
        <taxon>Bacteria</taxon>
        <taxon>Candidatus Tayloriibacteriota</taxon>
    </lineage>
</organism>
<dbReference type="AlphaFoldDB" id="A0A2H0KD87"/>
<gene>
    <name evidence="1" type="ORF">COV91_00220</name>
</gene>
<proteinExistence type="predicted"/>
<reference evidence="1 2" key="1">
    <citation type="submission" date="2017-09" db="EMBL/GenBank/DDBJ databases">
        <title>Depth-based differentiation of microbial function through sediment-hosted aquifers and enrichment of novel symbionts in the deep terrestrial subsurface.</title>
        <authorList>
            <person name="Probst A.J."/>
            <person name="Ladd B."/>
            <person name="Jarett J.K."/>
            <person name="Geller-Mcgrath D.E."/>
            <person name="Sieber C.M."/>
            <person name="Emerson J.B."/>
            <person name="Anantharaman K."/>
            <person name="Thomas B.C."/>
            <person name="Malmstrom R."/>
            <person name="Stieglmeier M."/>
            <person name="Klingl A."/>
            <person name="Woyke T."/>
            <person name="Ryan C.M."/>
            <person name="Banfield J.F."/>
        </authorList>
    </citation>
    <scope>NUCLEOTIDE SEQUENCE [LARGE SCALE GENOMIC DNA]</scope>
    <source>
        <strain evidence="1">CG11_big_fil_rev_8_21_14_0_20_46_11</strain>
    </source>
</reference>
<protein>
    <submittedName>
        <fullName evidence="1">Uncharacterized protein</fullName>
    </submittedName>
</protein>
<dbReference type="EMBL" id="PCVG01000005">
    <property type="protein sequence ID" value="PIQ69187.1"/>
    <property type="molecule type" value="Genomic_DNA"/>
</dbReference>
<dbReference type="InterPro" id="IPR011002">
    <property type="entry name" value="FliG_a-hlx"/>
</dbReference>
<dbReference type="Proteomes" id="UP000229342">
    <property type="component" value="Unassembled WGS sequence"/>
</dbReference>
<evidence type="ECO:0000313" key="1">
    <source>
        <dbReference type="EMBL" id="PIQ69187.1"/>
    </source>
</evidence>